<evidence type="ECO:0000313" key="1">
    <source>
        <dbReference type="EMBL" id="CAE0506923.1"/>
    </source>
</evidence>
<gene>
    <name evidence="1" type="ORF">DTER00134_LOCUS21999</name>
</gene>
<reference evidence="1" key="1">
    <citation type="submission" date="2021-01" db="EMBL/GenBank/DDBJ databases">
        <authorList>
            <person name="Corre E."/>
            <person name="Pelletier E."/>
            <person name="Niang G."/>
            <person name="Scheremetjew M."/>
            <person name="Finn R."/>
            <person name="Kale V."/>
            <person name="Holt S."/>
            <person name="Cochrane G."/>
            <person name="Meng A."/>
            <person name="Brown T."/>
            <person name="Cohen L."/>
        </authorList>
    </citation>
    <scope>NUCLEOTIDE SEQUENCE</scope>
    <source>
        <strain evidence="1">CCMP1320</strain>
    </source>
</reference>
<protein>
    <submittedName>
        <fullName evidence="1">Uncharacterized protein</fullName>
    </submittedName>
</protein>
<name>A0A7S3R9Z1_DUNTE</name>
<sequence>MMEACKHSSWSAACGNFASTAARLQRLASTAADLLRMVALRGLLASQAVEPGMSWWMRVWGSVPSSPTKFAGGSIGIDCDLLGKRVLTITLIQIGVDLLSRGMSD</sequence>
<dbReference type="EMBL" id="HBIP01036213">
    <property type="protein sequence ID" value="CAE0506923.1"/>
    <property type="molecule type" value="Transcribed_RNA"/>
</dbReference>
<organism evidence="1">
    <name type="scientific">Dunaliella tertiolecta</name>
    <name type="common">Green alga</name>
    <dbReference type="NCBI Taxonomy" id="3047"/>
    <lineage>
        <taxon>Eukaryota</taxon>
        <taxon>Viridiplantae</taxon>
        <taxon>Chlorophyta</taxon>
        <taxon>core chlorophytes</taxon>
        <taxon>Chlorophyceae</taxon>
        <taxon>CS clade</taxon>
        <taxon>Chlamydomonadales</taxon>
        <taxon>Dunaliellaceae</taxon>
        <taxon>Dunaliella</taxon>
    </lineage>
</organism>
<proteinExistence type="predicted"/>
<dbReference type="AlphaFoldDB" id="A0A7S3R9Z1"/>
<accession>A0A7S3R9Z1</accession>